<evidence type="ECO:0000256" key="5">
    <source>
        <dbReference type="SAM" id="SignalP"/>
    </source>
</evidence>
<dbReference type="Proteomes" id="UP000268162">
    <property type="component" value="Unassembled WGS sequence"/>
</dbReference>
<dbReference type="InterPro" id="IPR020084">
    <property type="entry name" value="NUDIX_hydrolase_CS"/>
</dbReference>
<keyword evidence="4" id="KW-0460">Magnesium</keyword>
<dbReference type="GO" id="GO:0071543">
    <property type="term" value="P:diphosphoinositol polyphosphate metabolic process"/>
    <property type="evidence" value="ECO:0007669"/>
    <property type="project" value="TreeGrafter"/>
</dbReference>
<dbReference type="InterPro" id="IPR000086">
    <property type="entry name" value="NUDIX_hydrolase_dom"/>
</dbReference>
<reference evidence="8" key="1">
    <citation type="journal article" date="2018" name="Nat. Microbiol.">
        <title>Leveraging single-cell genomics to expand the fungal tree of life.</title>
        <authorList>
            <person name="Ahrendt S.R."/>
            <person name="Quandt C.A."/>
            <person name="Ciobanu D."/>
            <person name="Clum A."/>
            <person name="Salamov A."/>
            <person name="Andreopoulos B."/>
            <person name="Cheng J.F."/>
            <person name="Woyke T."/>
            <person name="Pelin A."/>
            <person name="Henrissat B."/>
            <person name="Reynolds N.K."/>
            <person name="Benny G.L."/>
            <person name="Smith M.E."/>
            <person name="James T.Y."/>
            <person name="Grigoriev I.V."/>
        </authorList>
    </citation>
    <scope>NUCLEOTIDE SEQUENCE [LARGE SCALE GENOMIC DNA]</scope>
    <source>
        <strain evidence="8">RSA 468</strain>
    </source>
</reference>
<dbReference type="GO" id="GO:0046872">
    <property type="term" value="F:metal ion binding"/>
    <property type="evidence" value="ECO:0007669"/>
    <property type="project" value="UniProtKB-KW"/>
</dbReference>
<comment type="cofactor">
    <cofactor evidence="1">
        <name>Mg(2+)</name>
        <dbReference type="ChEBI" id="CHEBI:18420"/>
    </cofactor>
</comment>
<dbReference type="PANTHER" id="PTHR12629">
    <property type="entry name" value="DIPHOSPHOINOSITOL POLYPHOSPHATE PHOSPHOHYDROLASE"/>
    <property type="match status" value="1"/>
</dbReference>
<gene>
    <name evidence="7" type="ORF">BJ085DRAFT_40872</name>
</gene>
<protein>
    <submittedName>
        <fullName evidence="7">NUDIX hydrolase domain-like protein</fullName>
    </submittedName>
</protein>
<dbReference type="InterPro" id="IPR047198">
    <property type="entry name" value="DDP-like_NUDIX"/>
</dbReference>
<proteinExistence type="predicted"/>
<feature type="signal peptide" evidence="5">
    <location>
        <begin position="1"/>
        <end position="20"/>
    </location>
</feature>
<dbReference type="AlphaFoldDB" id="A0A4P9ZVX2"/>
<evidence type="ECO:0000256" key="1">
    <source>
        <dbReference type="ARBA" id="ARBA00001946"/>
    </source>
</evidence>
<dbReference type="EMBL" id="ML002445">
    <property type="protein sequence ID" value="RKP37796.1"/>
    <property type="molecule type" value="Genomic_DNA"/>
</dbReference>
<feature type="chain" id="PRO_5020807948" evidence="5">
    <location>
        <begin position="21"/>
        <end position="202"/>
    </location>
</feature>
<dbReference type="GO" id="GO:0005634">
    <property type="term" value="C:nucleus"/>
    <property type="evidence" value="ECO:0007669"/>
    <property type="project" value="TreeGrafter"/>
</dbReference>
<dbReference type="GO" id="GO:0005737">
    <property type="term" value="C:cytoplasm"/>
    <property type="evidence" value="ECO:0007669"/>
    <property type="project" value="TreeGrafter"/>
</dbReference>
<dbReference type="PROSITE" id="PS51462">
    <property type="entry name" value="NUDIX"/>
    <property type="match status" value="1"/>
</dbReference>
<keyword evidence="2" id="KW-0479">Metal-binding</keyword>
<evidence type="ECO:0000259" key="6">
    <source>
        <dbReference type="PROSITE" id="PS51462"/>
    </source>
</evidence>
<keyword evidence="8" id="KW-1185">Reference proteome</keyword>
<dbReference type="PANTHER" id="PTHR12629:SF0">
    <property type="entry name" value="DIPHOSPHOINOSITOL-POLYPHOSPHATE DIPHOSPHATASE"/>
    <property type="match status" value="1"/>
</dbReference>
<dbReference type="GO" id="GO:1901911">
    <property type="term" value="P:adenosine 5'-(hexahydrogen pentaphosphate) catabolic process"/>
    <property type="evidence" value="ECO:0007669"/>
    <property type="project" value="TreeGrafter"/>
</dbReference>
<dbReference type="CDD" id="cd04666">
    <property type="entry name" value="NUDIX_DIPP2_like_Nudt4"/>
    <property type="match status" value="1"/>
</dbReference>
<evidence type="ECO:0000256" key="3">
    <source>
        <dbReference type="ARBA" id="ARBA00022801"/>
    </source>
</evidence>
<evidence type="ECO:0000313" key="7">
    <source>
        <dbReference type="EMBL" id="RKP37796.1"/>
    </source>
</evidence>
<dbReference type="GO" id="GO:0034431">
    <property type="term" value="F:bis(5'-adenosyl)-hexaphosphatase activity"/>
    <property type="evidence" value="ECO:0007669"/>
    <property type="project" value="TreeGrafter"/>
</dbReference>
<feature type="domain" description="Nudix hydrolase" evidence="6">
    <location>
        <begin position="67"/>
        <end position="197"/>
    </location>
</feature>
<dbReference type="Pfam" id="PF00293">
    <property type="entry name" value="NUDIX"/>
    <property type="match status" value="1"/>
</dbReference>
<accession>A0A4P9ZVX2</accession>
<dbReference type="STRING" id="215637.A0A4P9ZVX2"/>
<name>A0A4P9ZVX2_9FUNG</name>
<keyword evidence="3 7" id="KW-0378">Hydrolase</keyword>
<organism evidence="7 8">
    <name type="scientific">Dimargaris cristalligena</name>
    <dbReference type="NCBI Taxonomy" id="215637"/>
    <lineage>
        <taxon>Eukaryota</taxon>
        <taxon>Fungi</taxon>
        <taxon>Fungi incertae sedis</taxon>
        <taxon>Zoopagomycota</taxon>
        <taxon>Kickxellomycotina</taxon>
        <taxon>Dimargaritomycetes</taxon>
        <taxon>Dimargaritales</taxon>
        <taxon>Dimargaritaceae</taxon>
        <taxon>Dimargaris</taxon>
    </lineage>
</organism>
<sequence length="202" mass="22699">MKFVPALIMAALFVAGSATASPVGAIATTPNAAGDHLHHHRLERRGKIWEGVKKAVSFSMGHKRADGVRQVSGAVPVDKLSKKILLVTSRKHPGRWILPKGGWEKHETREEAAVRETREEAGVSGSVTRHLGVWDQVNKPHKPPGINCEMAFFELEVDDVQTHWMESNLRQRQWVTYEEALFRLQDEIMREAVRRCSLNPDA</sequence>
<dbReference type="GO" id="GO:1901909">
    <property type="term" value="P:diadenosine hexaphosphate catabolic process"/>
    <property type="evidence" value="ECO:0007669"/>
    <property type="project" value="TreeGrafter"/>
</dbReference>
<evidence type="ECO:0000256" key="4">
    <source>
        <dbReference type="ARBA" id="ARBA00022842"/>
    </source>
</evidence>
<dbReference type="GO" id="GO:0034432">
    <property type="term" value="F:bis(5'-adenosyl)-pentaphosphatase activity"/>
    <property type="evidence" value="ECO:0007669"/>
    <property type="project" value="TreeGrafter"/>
</dbReference>
<dbReference type="GO" id="GO:0008486">
    <property type="term" value="F:diphosphoinositol-polyphosphate diphosphatase activity"/>
    <property type="evidence" value="ECO:0007669"/>
    <property type="project" value="TreeGrafter"/>
</dbReference>
<evidence type="ECO:0000313" key="8">
    <source>
        <dbReference type="Proteomes" id="UP000268162"/>
    </source>
</evidence>
<dbReference type="InterPro" id="IPR015797">
    <property type="entry name" value="NUDIX_hydrolase-like_dom_sf"/>
</dbReference>
<dbReference type="Gene3D" id="3.90.79.10">
    <property type="entry name" value="Nucleoside Triphosphate Pyrophosphohydrolase"/>
    <property type="match status" value="1"/>
</dbReference>
<dbReference type="SUPFAM" id="SSF55811">
    <property type="entry name" value="Nudix"/>
    <property type="match status" value="1"/>
</dbReference>
<evidence type="ECO:0000256" key="2">
    <source>
        <dbReference type="ARBA" id="ARBA00022723"/>
    </source>
</evidence>
<dbReference type="GO" id="GO:1901907">
    <property type="term" value="P:diadenosine pentaphosphate catabolic process"/>
    <property type="evidence" value="ECO:0007669"/>
    <property type="project" value="TreeGrafter"/>
</dbReference>
<dbReference type="PROSITE" id="PS00893">
    <property type="entry name" value="NUDIX_BOX"/>
    <property type="match status" value="1"/>
</dbReference>
<dbReference type="GO" id="GO:0000298">
    <property type="term" value="F:endopolyphosphatase activity"/>
    <property type="evidence" value="ECO:0007669"/>
    <property type="project" value="TreeGrafter"/>
</dbReference>
<keyword evidence="5" id="KW-0732">Signal</keyword>